<accession>A0A437UIT6</accession>
<protein>
    <submittedName>
        <fullName evidence="2">Uncharacterized protein</fullName>
    </submittedName>
</protein>
<dbReference type="GeneID" id="69569266"/>
<comment type="caution">
    <text evidence="2">The sequence shown here is derived from an EMBL/GenBank/DDBJ whole genome shotgun (WGS) entry which is preliminary data.</text>
</comment>
<evidence type="ECO:0000313" key="3">
    <source>
        <dbReference type="EMBL" id="TRZ32614.1"/>
    </source>
</evidence>
<dbReference type="Proteomes" id="UP000288388">
    <property type="component" value="Unassembled WGS sequence"/>
</dbReference>
<name>A0A437UIT6_ENTAV</name>
<dbReference type="EMBL" id="RYZS01000001">
    <property type="protein sequence ID" value="RVU93567.1"/>
    <property type="molecule type" value="Genomic_DNA"/>
</dbReference>
<dbReference type="EMBL" id="PDXQ01000001">
    <property type="protein sequence ID" value="TRZ32614.1"/>
    <property type="molecule type" value="Genomic_DNA"/>
</dbReference>
<proteinExistence type="predicted"/>
<feature type="compositionally biased region" description="Polar residues" evidence="1">
    <location>
        <begin position="1"/>
        <end position="19"/>
    </location>
</feature>
<dbReference type="Proteomes" id="UP000316316">
    <property type="component" value="Unassembled WGS sequence"/>
</dbReference>
<organism evidence="2 4">
    <name type="scientific">Enterococcus avium</name>
    <name type="common">Streptococcus avium</name>
    <dbReference type="NCBI Taxonomy" id="33945"/>
    <lineage>
        <taxon>Bacteria</taxon>
        <taxon>Bacillati</taxon>
        <taxon>Bacillota</taxon>
        <taxon>Bacilli</taxon>
        <taxon>Lactobacillales</taxon>
        <taxon>Enterococcaceae</taxon>
        <taxon>Enterococcus</taxon>
    </lineage>
</organism>
<reference evidence="2 4" key="2">
    <citation type="submission" date="2018-12" db="EMBL/GenBank/DDBJ databases">
        <title>A novel vanA-carrying plasmid in a clinical isolate of Enterococcus avium.</title>
        <authorList>
            <person name="Bernasconi O.J."/>
            <person name="Luzzaro F."/>
            <person name="Endimiani A."/>
        </authorList>
    </citation>
    <scope>NUCLEOTIDE SEQUENCE [LARGE SCALE GENOMIC DNA]</scope>
    <source>
        <strain evidence="2 4">LC0559/18</strain>
    </source>
</reference>
<dbReference type="RefSeq" id="WP_016179508.1">
    <property type="nucleotide sequence ID" value="NZ_CABGUH010000011.1"/>
</dbReference>
<reference evidence="3 5" key="1">
    <citation type="submission" date="2017-10" db="EMBL/GenBank/DDBJ databases">
        <title>FDA dAtabase for Regulatory Grade micrObial Sequences (FDA-ARGOS): Supporting development and validation of Infectious Disease Dx tests.</title>
        <authorList>
            <person name="Campos J."/>
            <person name="Goldberg B."/>
            <person name="Tallon L.J."/>
            <person name="Sadzewicz L."/>
            <person name="Sengamalay N."/>
            <person name="Ott S."/>
            <person name="Godinez A."/>
            <person name="Nagaraj S."/>
            <person name="Vyas G."/>
            <person name="Aluvathingal J."/>
            <person name="Nadendla S."/>
            <person name="Geyer C."/>
            <person name="Nandy P."/>
            <person name="Hobson J."/>
            <person name="Sichtig H."/>
        </authorList>
    </citation>
    <scope>NUCLEOTIDE SEQUENCE [LARGE SCALE GENOMIC DNA]</scope>
    <source>
        <strain evidence="3 5">FDAARGOS_185</strain>
    </source>
</reference>
<evidence type="ECO:0000313" key="2">
    <source>
        <dbReference type="EMBL" id="RVU93567.1"/>
    </source>
</evidence>
<evidence type="ECO:0000313" key="5">
    <source>
        <dbReference type="Proteomes" id="UP000316316"/>
    </source>
</evidence>
<gene>
    <name evidence="3" type="ORF">AUF17_00370</name>
    <name evidence="2" type="ORF">EK398_01090</name>
</gene>
<feature type="region of interest" description="Disordered" evidence="1">
    <location>
        <begin position="1"/>
        <end position="21"/>
    </location>
</feature>
<evidence type="ECO:0000256" key="1">
    <source>
        <dbReference type="SAM" id="MobiDB-lite"/>
    </source>
</evidence>
<evidence type="ECO:0000313" key="4">
    <source>
        <dbReference type="Proteomes" id="UP000288388"/>
    </source>
</evidence>
<sequence>MQEKNQSMTNDPSHLSQKSGTKEFVMLRPHRQHQFHCDDIQKIMDANARQNKVSLHVPPYFQEKH</sequence>
<dbReference type="AlphaFoldDB" id="A0A437UIT6"/>